<protein>
    <submittedName>
        <fullName evidence="3">Response regulator</fullName>
    </submittedName>
</protein>
<dbReference type="InterPro" id="IPR001789">
    <property type="entry name" value="Sig_transdc_resp-reg_receiver"/>
</dbReference>
<dbReference type="PROSITE" id="PS50110">
    <property type="entry name" value="RESPONSE_REGULATORY"/>
    <property type="match status" value="1"/>
</dbReference>
<gene>
    <name evidence="3" type="ORF">DJ021_03135</name>
</gene>
<dbReference type="RefSeq" id="WP_111456157.1">
    <property type="nucleotide sequence ID" value="NZ_QFYP01000001.1"/>
</dbReference>
<dbReference type="OrthoDB" id="582170at2"/>
<proteinExistence type="predicted"/>
<evidence type="ECO:0000313" key="3">
    <source>
        <dbReference type="EMBL" id="RAK58864.1"/>
    </source>
</evidence>
<dbReference type="GO" id="GO:0000160">
    <property type="term" value="P:phosphorelay signal transduction system"/>
    <property type="evidence" value="ECO:0007669"/>
    <property type="project" value="InterPro"/>
</dbReference>
<feature type="domain" description="Response regulatory" evidence="2">
    <location>
        <begin position="14"/>
        <end position="124"/>
    </location>
</feature>
<accession>A0A328AZ39</accession>
<sequence length="127" mass="13822">MTASPEDAPLHGRKVLVVEDQYLIAAELRHTVMALGGEVLGPCATVADAMTLLERSDVDFALLDVNLRGETAFPVAAALDRRGVPFAFATGYEPWVIPPVYRERPRLEKPVSRAKLQELAAQLLGGR</sequence>
<evidence type="ECO:0000256" key="1">
    <source>
        <dbReference type="PROSITE-ProRule" id="PRU00169"/>
    </source>
</evidence>
<dbReference type="SUPFAM" id="SSF52172">
    <property type="entry name" value="CheY-like"/>
    <property type="match status" value="1"/>
</dbReference>
<comment type="caution">
    <text evidence="3">The sequence shown here is derived from an EMBL/GenBank/DDBJ whole genome shotgun (WGS) entry which is preliminary data.</text>
</comment>
<keyword evidence="1" id="KW-0597">Phosphoprotein</keyword>
<feature type="modified residue" description="4-aspartylphosphate" evidence="1">
    <location>
        <position position="64"/>
    </location>
</feature>
<dbReference type="EMBL" id="QFYP01000001">
    <property type="protein sequence ID" value="RAK58864.1"/>
    <property type="molecule type" value="Genomic_DNA"/>
</dbReference>
<dbReference type="InterPro" id="IPR011006">
    <property type="entry name" value="CheY-like_superfamily"/>
</dbReference>
<name>A0A328AZ39_9CAUL</name>
<dbReference type="AlphaFoldDB" id="A0A328AZ39"/>
<reference evidence="4" key="1">
    <citation type="submission" date="2018-05" db="EMBL/GenBank/DDBJ databases">
        <authorList>
            <person name="Li X."/>
        </authorList>
    </citation>
    <scope>NUCLEOTIDE SEQUENCE [LARGE SCALE GENOMIC DNA]</scope>
    <source>
        <strain evidence="4">HKS-05</strain>
    </source>
</reference>
<keyword evidence="4" id="KW-1185">Reference proteome</keyword>
<evidence type="ECO:0000259" key="2">
    <source>
        <dbReference type="PROSITE" id="PS50110"/>
    </source>
</evidence>
<dbReference type="Proteomes" id="UP000249842">
    <property type="component" value="Unassembled WGS sequence"/>
</dbReference>
<evidence type="ECO:0000313" key="4">
    <source>
        <dbReference type="Proteomes" id="UP000249842"/>
    </source>
</evidence>
<dbReference type="Gene3D" id="3.40.50.2300">
    <property type="match status" value="1"/>
</dbReference>
<organism evidence="3 4">
    <name type="scientific">Phenylobacterium hankyongense</name>
    <dbReference type="NCBI Taxonomy" id="1813876"/>
    <lineage>
        <taxon>Bacteria</taxon>
        <taxon>Pseudomonadati</taxon>
        <taxon>Pseudomonadota</taxon>
        <taxon>Alphaproteobacteria</taxon>
        <taxon>Caulobacterales</taxon>
        <taxon>Caulobacteraceae</taxon>
        <taxon>Phenylobacterium</taxon>
    </lineage>
</organism>